<protein>
    <submittedName>
        <fullName evidence="1">Uncharacterized protein</fullName>
    </submittedName>
</protein>
<evidence type="ECO:0000313" key="2">
    <source>
        <dbReference type="Proteomes" id="UP000503169"/>
    </source>
</evidence>
<organism evidence="1 2">
    <name type="scientific">Limosilactobacillus fermentum</name>
    <name type="common">Lactobacillus fermentum</name>
    <dbReference type="NCBI Taxonomy" id="1613"/>
    <lineage>
        <taxon>Bacteria</taxon>
        <taxon>Bacillati</taxon>
        <taxon>Bacillota</taxon>
        <taxon>Bacilli</taxon>
        <taxon>Lactobacillales</taxon>
        <taxon>Lactobacillaceae</taxon>
        <taxon>Limosilactobacillus</taxon>
    </lineage>
</organism>
<accession>A0AAJ4GE58</accession>
<proteinExistence type="predicted"/>
<dbReference type="EMBL" id="CP050919">
    <property type="protein sequence ID" value="QIX58672.1"/>
    <property type="molecule type" value="Genomic_DNA"/>
</dbReference>
<dbReference type="RefSeq" id="WP_048340145.1">
    <property type="nucleotide sequence ID" value="NZ_JAJAOQ010000137.1"/>
</dbReference>
<sequence>MGQWSTFSLTASDAVVTAIEKYIALEISQRIKINGLLSKTPWTLDRINVDPFFQKRGHHEGTQYRCEACNRPLKHQFVLRSLNDQRVYKLGVSCFLSYAGISQMTVNDIQSHVNAAGKYRDQIIARYKAGKRFLGDEINILSFIVSHLRDQFLLPEIKECVK</sequence>
<name>A0AAJ4GE58_LIMFE</name>
<dbReference type="AlphaFoldDB" id="A0AAJ4GE58"/>
<reference evidence="1 2" key="1">
    <citation type="submission" date="2020-04" db="EMBL/GenBank/DDBJ databases">
        <title>Novel strain L. Fermentum HFD1 producer antibacterial peptides.</title>
        <authorList>
            <person name="Ozhegov G.D."/>
            <person name="Pavlova A.S."/>
            <person name="Zhuravleva D.E."/>
            <person name="Gogoleva N.V."/>
            <person name="Shagimardanova E.I."/>
            <person name="Markelova M.I."/>
            <person name="Yarullina D.R."/>
            <person name="Kayumov A.R."/>
        </authorList>
    </citation>
    <scope>NUCLEOTIDE SEQUENCE [LARGE SCALE GENOMIC DNA]</scope>
    <source>
        <strain evidence="1 2">HFD1</strain>
    </source>
</reference>
<dbReference type="Proteomes" id="UP000503169">
    <property type="component" value="Chromosome"/>
</dbReference>
<gene>
    <name evidence="1" type="ORF">HCY95_01109</name>
</gene>
<evidence type="ECO:0000313" key="1">
    <source>
        <dbReference type="EMBL" id="QIX58672.1"/>
    </source>
</evidence>